<gene>
    <name evidence="2" type="ORF">E2C01_003244</name>
</gene>
<feature type="region of interest" description="Disordered" evidence="1">
    <location>
        <begin position="47"/>
        <end position="73"/>
    </location>
</feature>
<sequence length="73" mass="7641">MGVAAVADLSTAMSLFHCCWEVGDVVKTDTTPCCVYAVALNTGVPHTAASHAPRRPLLPSNATTLPLTHPPTR</sequence>
<dbReference type="AlphaFoldDB" id="A0A5B7CLW2"/>
<dbReference type="Proteomes" id="UP000324222">
    <property type="component" value="Unassembled WGS sequence"/>
</dbReference>
<keyword evidence="3" id="KW-1185">Reference proteome</keyword>
<comment type="caution">
    <text evidence="2">The sequence shown here is derived from an EMBL/GenBank/DDBJ whole genome shotgun (WGS) entry which is preliminary data.</text>
</comment>
<organism evidence="2 3">
    <name type="scientific">Portunus trituberculatus</name>
    <name type="common">Swimming crab</name>
    <name type="synonym">Neptunus trituberculatus</name>
    <dbReference type="NCBI Taxonomy" id="210409"/>
    <lineage>
        <taxon>Eukaryota</taxon>
        <taxon>Metazoa</taxon>
        <taxon>Ecdysozoa</taxon>
        <taxon>Arthropoda</taxon>
        <taxon>Crustacea</taxon>
        <taxon>Multicrustacea</taxon>
        <taxon>Malacostraca</taxon>
        <taxon>Eumalacostraca</taxon>
        <taxon>Eucarida</taxon>
        <taxon>Decapoda</taxon>
        <taxon>Pleocyemata</taxon>
        <taxon>Brachyura</taxon>
        <taxon>Eubrachyura</taxon>
        <taxon>Portunoidea</taxon>
        <taxon>Portunidae</taxon>
        <taxon>Portuninae</taxon>
        <taxon>Portunus</taxon>
    </lineage>
</organism>
<protein>
    <submittedName>
        <fullName evidence="2">Uncharacterized protein</fullName>
    </submittedName>
</protein>
<reference evidence="2 3" key="1">
    <citation type="submission" date="2019-05" db="EMBL/GenBank/DDBJ databases">
        <title>Another draft genome of Portunus trituberculatus and its Hox gene families provides insights of decapod evolution.</title>
        <authorList>
            <person name="Jeong J.-H."/>
            <person name="Song I."/>
            <person name="Kim S."/>
            <person name="Choi T."/>
            <person name="Kim D."/>
            <person name="Ryu S."/>
            <person name="Kim W."/>
        </authorList>
    </citation>
    <scope>NUCLEOTIDE SEQUENCE [LARGE SCALE GENOMIC DNA]</scope>
    <source>
        <tissue evidence="2">Muscle</tissue>
    </source>
</reference>
<name>A0A5B7CLW2_PORTR</name>
<dbReference type="EMBL" id="VSRR010000124">
    <property type="protein sequence ID" value="MPC10607.1"/>
    <property type="molecule type" value="Genomic_DNA"/>
</dbReference>
<evidence type="ECO:0000313" key="3">
    <source>
        <dbReference type="Proteomes" id="UP000324222"/>
    </source>
</evidence>
<proteinExistence type="predicted"/>
<accession>A0A5B7CLW2</accession>
<evidence type="ECO:0000256" key="1">
    <source>
        <dbReference type="SAM" id="MobiDB-lite"/>
    </source>
</evidence>
<evidence type="ECO:0000313" key="2">
    <source>
        <dbReference type="EMBL" id="MPC10607.1"/>
    </source>
</evidence>